<dbReference type="GO" id="GO:0008233">
    <property type="term" value="F:peptidase activity"/>
    <property type="evidence" value="ECO:0007669"/>
    <property type="project" value="UniProtKB-KW"/>
</dbReference>
<accession>A0AAV7YLE9</accession>
<name>A0AAV7YLE9_9EUKA</name>
<organism evidence="1 2">
    <name type="scientific">Anaeramoeba flamelloides</name>
    <dbReference type="NCBI Taxonomy" id="1746091"/>
    <lineage>
        <taxon>Eukaryota</taxon>
        <taxon>Metamonada</taxon>
        <taxon>Anaeramoebidae</taxon>
        <taxon>Anaeramoeba</taxon>
    </lineage>
</organism>
<sequence length="212" mass="24564">MNSVVIWPDEFEVSILEKRILNFGGTTPTSWSCEICEYISTQEKQNSQQLQRFYFSDSEGVYYLLTPTDQILFFDPLDNLLGSLGLKMTKRVAITGVEYQLSDFIIRTGHVNINTRKGVYLEIVVPSFEYNFPEDGRGAKNLLQNLFDMITTTNEKKLNPTIHYFELQQQPTNNKENQERELFSKQNSMGPYRKPISVRTIYNSLKDSGFIL</sequence>
<protein>
    <submittedName>
        <fullName evidence="1">Ubiquitin specific protease</fullName>
    </submittedName>
</protein>
<comment type="caution">
    <text evidence="1">The sequence shown here is derived from an EMBL/GenBank/DDBJ whole genome shotgun (WGS) entry which is preliminary data.</text>
</comment>
<gene>
    <name evidence="1" type="ORF">M0812_25891</name>
</gene>
<dbReference type="GO" id="GO:0006508">
    <property type="term" value="P:proteolysis"/>
    <property type="evidence" value="ECO:0007669"/>
    <property type="project" value="UniProtKB-KW"/>
</dbReference>
<reference evidence="1" key="1">
    <citation type="submission" date="2022-08" db="EMBL/GenBank/DDBJ databases">
        <title>Novel sulphate-reducing endosymbionts in the free-living metamonad Anaeramoeba.</title>
        <authorList>
            <person name="Jerlstrom-Hultqvist J."/>
            <person name="Cepicka I."/>
            <person name="Gallot-Lavallee L."/>
            <person name="Salas-Leiva D."/>
            <person name="Curtis B.A."/>
            <person name="Zahonova K."/>
            <person name="Pipaliya S."/>
            <person name="Dacks J."/>
            <person name="Roger A.J."/>
        </authorList>
    </citation>
    <scope>NUCLEOTIDE SEQUENCE</scope>
    <source>
        <strain evidence="1">Busselton2</strain>
    </source>
</reference>
<dbReference type="AlphaFoldDB" id="A0AAV7YLE9"/>
<evidence type="ECO:0000313" key="1">
    <source>
        <dbReference type="EMBL" id="KAJ3428259.1"/>
    </source>
</evidence>
<dbReference type="Proteomes" id="UP001146793">
    <property type="component" value="Unassembled WGS sequence"/>
</dbReference>
<evidence type="ECO:0000313" key="2">
    <source>
        <dbReference type="Proteomes" id="UP001146793"/>
    </source>
</evidence>
<keyword evidence="1" id="KW-0645">Protease</keyword>
<proteinExistence type="predicted"/>
<dbReference type="EMBL" id="JANTQA010000060">
    <property type="protein sequence ID" value="KAJ3428259.1"/>
    <property type="molecule type" value="Genomic_DNA"/>
</dbReference>
<keyword evidence="1" id="KW-0378">Hydrolase</keyword>